<evidence type="ECO:0000256" key="1">
    <source>
        <dbReference type="PROSITE-ProRule" id="PRU00047"/>
    </source>
</evidence>
<evidence type="ECO:0000259" key="4">
    <source>
        <dbReference type="PROSITE" id="PS50158"/>
    </source>
</evidence>
<dbReference type="PANTHER" id="PTHR35317">
    <property type="entry name" value="OS04G0629600 PROTEIN"/>
    <property type="match status" value="1"/>
</dbReference>
<name>A0AA39TEX2_ACESA</name>
<feature type="compositionally biased region" description="Basic and acidic residues" evidence="3">
    <location>
        <begin position="469"/>
        <end position="479"/>
    </location>
</feature>
<feature type="compositionally biased region" description="Basic residues" evidence="3">
    <location>
        <begin position="480"/>
        <end position="498"/>
    </location>
</feature>
<keyword evidence="2" id="KW-0175">Coiled coil</keyword>
<dbReference type="SMART" id="SM00343">
    <property type="entry name" value="ZnF_C2HC"/>
    <property type="match status" value="1"/>
</dbReference>
<dbReference type="InterPro" id="IPR036875">
    <property type="entry name" value="Znf_CCHC_sf"/>
</dbReference>
<evidence type="ECO:0000313" key="6">
    <source>
        <dbReference type="Proteomes" id="UP001168877"/>
    </source>
</evidence>
<dbReference type="EMBL" id="JAUESC010000002">
    <property type="protein sequence ID" value="KAK0603975.1"/>
    <property type="molecule type" value="Genomic_DNA"/>
</dbReference>
<organism evidence="5 6">
    <name type="scientific">Acer saccharum</name>
    <name type="common">Sugar maple</name>
    <dbReference type="NCBI Taxonomy" id="4024"/>
    <lineage>
        <taxon>Eukaryota</taxon>
        <taxon>Viridiplantae</taxon>
        <taxon>Streptophyta</taxon>
        <taxon>Embryophyta</taxon>
        <taxon>Tracheophyta</taxon>
        <taxon>Spermatophyta</taxon>
        <taxon>Magnoliopsida</taxon>
        <taxon>eudicotyledons</taxon>
        <taxon>Gunneridae</taxon>
        <taxon>Pentapetalae</taxon>
        <taxon>rosids</taxon>
        <taxon>malvids</taxon>
        <taxon>Sapindales</taxon>
        <taxon>Sapindaceae</taxon>
        <taxon>Hippocastanoideae</taxon>
        <taxon>Acereae</taxon>
        <taxon>Acer</taxon>
    </lineage>
</organism>
<dbReference type="Pfam" id="PF00098">
    <property type="entry name" value="zf-CCHC"/>
    <property type="match status" value="1"/>
</dbReference>
<sequence length="498" mass="57286">MAAETESKFVQPAIPKFDGHYDHWSMLIENFLRSKEYWSLVEDGIPAAAEGVVLTEAQQKSIADQKLKDLKVKNYLFQAIDRNIMETILNRDTAKHIWDSMKQKYQGSTRVKRALLQALRKDFEVLQMKEGESVDEYFARTLIIANKMKVHGESMEQVVIIEKILRSMTSRFDYVMCSVEESNNLDTLTIDELQSSLLVHEQRMNGHRGDKQALKVTYDNRSGGRGGIRGRGDFRGRGRGRGRQAFNKATIECYKCHQLGHFQYECPKWEKGSNYVELEEEEEMLLMSSNEEARLDVLEWGDSNEEGSEHDQSEEEVEEEVAVEEGGGEVSLPSSESSGENSQTSEESSPSSPERRNRRVPFWMEDYKSFNRSTNNEQRMEYQKQFMQEKQKNKVLSREVKRLQKLHPETISSCSKDGENDNTLEAAQTTSGKLYKRMTRKRRRESVAKREGMVMVGDSGGDDAIAVESAKDSSKETDKKAKKKNKKKTKKKKIELQF</sequence>
<dbReference type="PROSITE" id="PS50158">
    <property type="entry name" value="ZF_CCHC"/>
    <property type="match status" value="1"/>
</dbReference>
<dbReference type="SUPFAM" id="SSF57756">
    <property type="entry name" value="Retrovirus zinc finger-like domains"/>
    <property type="match status" value="1"/>
</dbReference>
<dbReference type="Pfam" id="PF14223">
    <property type="entry name" value="Retrotran_gag_2"/>
    <property type="match status" value="1"/>
</dbReference>
<feature type="region of interest" description="Disordered" evidence="3">
    <location>
        <begin position="411"/>
        <end position="498"/>
    </location>
</feature>
<gene>
    <name evidence="5" type="ORF">LWI29_010804</name>
</gene>
<dbReference type="PANTHER" id="PTHR35317:SF34">
    <property type="match status" value="1"/>
</dbReference>
<reference evidence="5" key="1">
    <citation type="journal article" date="2022" name="Plant J.">
        <title>Strategies of tolerance reflected in two North American maple genomes.</title>
        <authorList>
            <person name="McEvoy S.L."/>
            <person name="Sezen U.U."/>
            <person name="Trouern-Trend A."/>
            <person name="McMahon S.M."/>
            <person name="Schaberg P.G."/>
            <person name="Yang J."/>
            <person name="Wegrzyn J.L."/>
            <person name="Swenson N.G."/>
        </authorList>
    </citation>
    <scope>NUCLEOTIDE SEQUENCE</scope>
    <source>
        <strain evidence="5">NS2018</strain>
    </source>
</reference>
<comment type="caution">
    <text evidence="5">The sequence shown here is derived from an EMBL/GenBank/DDBJ whole genome shotgun (WGS) entry which is preliminary data.</text>
</comment>
<keyword evidence="1" id="KW-0863">Zinc-finger</keyword>
<feature type="compositionally biased region" description="Polar residues" evidence="3">
    <location>
        <begin position="411"/>
        <end position="432"/>
    </location>
</feature>
<keyword evidence="6" id="KW-1185">Reference proteome</keyword>
<dbReference type="GO" id="GO:0008270">
    <property type="term" value="F:zinc ion binding"/>
    <property type="evidence" value="ECO:0007669"/>
    <property type="project" value="UniProtKB-KW"/>
</dbReference>
<dbReference type="AlphaFoldDB" id="A0AA39TEX2"/>
<feature type="compositionally biased region" description="Low complexity" evidence="3">
    <location>
        <begin position="330"/>
        <end position="352"/>
    </location>
</feature>
<keyword evidence="1" id="KW-0862">Zinc</keyword>
<feature type="compositionally biased region" description="Acidic residues" evidence="3">
    <location>
        <begin position="303"/>
        <end position="327"/>
    </location>
</feature>
<evidence type="ECO:0000256" key="2">
    <source>
        <dbReference type="SAM" id="Coils"/>
    </source>
</evidence>
<evidence type="ECO:0000256" key="3">
    <source>
        <dbReference type="SAM" id="MobiDB-lite"/>
    </source>
</evidence>
<keyword evidence="1" id="KW-0479">Metal-binding</keyword>
<reference evidence="5" key="2">
    <citation type="submission" date="2023-06" db="EMBL/GenBank/DDBJ databases">
        <authorList>
            <person name="Swenson N.G."/>
            <person name="Wegrzyn J.L."/>
            <person name="Mcevoy S.L."/>
        </authorList>
    </citation>
    <scope>NUCLEOTIDE SEQUENCE</scope>
    <source>
        <strain evidence="5">NS2018</strain>
        <tissue evidence="5">Leaf</tissue>
    </source>
</reference>
<accession>A0AA39TEX2</accession>
<feature type="coiled-coil region" evidence="2">
    <location>
        <begin position="379"/>
        <end position="406"/>
    </location>
</feature>
<dbReference type="Proteomes" id="UP001168877">
    <property type="component" value="Unassembled WGS sequence"/>
</dbReference>
<dbReference type="InterPro" id="IPR001878">
    <property type="entry name" value="Znf_CCHC"/>
</dbReference>
<evidence type="ECO:0000313" key="5">
    <source>
        <dbReference type="EMBL" id="KAK0603975.1"/>
    </source>
</evidence>
<dbReference type="GO" id="GO:0003676">
    <property type="term" value="F:nucleic acid binding"/>
    <property type="evidence" value="ECO:0007669"/>
    <property type="project" value="InterPro"/>
</dbReference>
<feature type="compositionally biased region" description="Basic residues" evidence="3">
    <location>
        <begin position="434"/>
        <end position="444"/>
    </location>
</feature>
<protein>
    <recommendedName>
        <fullName evidence="4">CCHC-type domain-containing protein</fullName>
    </recommendedName>
</protein>
<feature type="domain" description="CCHC-type" evidence="4">
    <location>
        <begin position="253"/>
        <end position="268"/>
    </location>
</feature>
<dbReference type="Gene3D" id="4.10.60.10">
    <property type="entry name" value="Zinc finger, CCHC-type"/>
    <property type="match status" value="1"/>
</dbReference>
<proteinExistence type="predicted"/>
<feature type="region of interest" description="Disordered" evidence="3">
    <location>
        <begin position="303"/>
        <end position="360"/>
    </location>
</feature>